<evidence type="ECO:0000259" key="2">
    <source>
        <dbReference type="Pfam" id="PF13472"/>
    </source>
</evidence>
<dbReference type="Gene3D" id="3.40.50.1110">
    <property type="entry name" value="SGNH hydrolase"/>
    <property type="match status" value="1"/>
</dbReference>
<protein>
    <submittedName>
        <fullName evidence="4">SGNH hydrolase-type esterase domain-containing protein</fullName>
    </submittedName>
</protein>
<dbReference type="PANTHER" id="PTHR11852:SF0">
    <property type="entry name" value="PLATELET-ACTIVATING FACTOR ACETYLHYDROLASE IB SUBUNIT BETA HOMOLOG"/>
    <property type="match status" value="1"/>
</dbReference>
<dbReference type="Proteomes" id="UP000887581">
    <property type="component" value="Unplaced"/>
</dbReference>
<sequence>MMEKEGRVDPAGDNRWAELQERFVSEARDKEADVLFLGDDHMAFLEQSMIYRENLAPLHCLCFGAFGDKISNLSWRLENNVLMGLNPKVIVVSIGNSDFDLTEEQMLEALKSVAETIRKQKPSAKLYFMKLLPSGRRPNKRRELVGRVNENLEEVLKGTADVIDVEPSIQGLFISFTLLRFYFASFPFFLHCTNGQIESHYMFDYVHLTQEGYRKIYEPVLVAVSAALNPDT</sequence>
<dbReference type="SUPFAM" id="SSF52266">
    <property type="entry name" value="SGNH hydrolase"/>
    <property type="match status" value="1"/>
</dbReference>
<evidence type="ECO:0000313" key="3">
    <source>
        <dbReference type="Proteomes" id="UP000887581"/>
    </source>
</evidence>
<organism evidence="3 4">
    <name type="scientific">Setaria digitata</name>
    <dbReference type="NCBI Taxonomy" id="48799"/>
    <lineage>
        <taxon>Eukaryota</taxon>
        <taxon>Metazoa</taxon>
        <taxon>Ecdysozoa</taxon>
        <taxon>Nematoda</taxon>
        <taxon>Chromadorea</taxon>
        <taxon>Rhabditida</taxon>
        <taxon>Spirurina</taxon>
        <taxon>Spiruromorpha</taxon>
        <taxon>Filarioidea</taxon>
        <taxon>Setariidae</taxon>
        <taxon>Setaria</taxon>
    </lineage>
</organism>
<accession>A0A915PM36</accession>
<comment type="similarity">
    <text evidence="1">Belongs to the 'GDSL' lipolytic enzyme family. Platelet-activating factor acetylhydrolase IB beta/gamma subunits subfamily.</text>
</comment>
<reference evidence="4" key="1">
    <citation type="submission" date="2022-11" db="UniProtKB">
        <authorList>
            <consortium name="WormBaseParasite"/>
        </authorList>
    </citation>
    <scope>IDENTIFICATION</scope>
</reference>
<proteinExistence type="inferred from homology"/>
<dbReference type="WBParaSite" id="sdigi.contig136.g5056.t1">
    <property type="protein sequence ID" value="sdigi.contig136.g5056.t1"/>
    <property type="gene ID" value="sdigi.contig136.g5056"/>
</dbReference>
<name>A0A915PM36_9BILA</name>
<evidence type="ECO:0000313" key="4">
    <source>
        <dbReference type="WBParaSite" id="sdigi.contig136.g5056.t1"/>
    </source>
</evidence>
<dbReference type="Pfam" id="PF13472">
    <property type="entry name" value="Lipase_GDSL_2"/>
    <property type="match status" value="1"/>
</dbReference>
<dbReference type="InterPro" id="IPR013830">
    <property type="entry name" value="SGNH_hydro"/>
</dbReference>
<feature type="domain" description="SGNH hydrolase-type esterase" evidence="2">
    <location>
        <begin position="63"/>
        <end position="214"/>
    </location>
</feature>
<evidence type="ECO:0000256" key="1">
    <source>
        <dbReference type="ARBA" id="ARBA00038184"/>
    </source>
</evidence>
<dbReference type="InterPro" id="IPR036514">
    <property type="entry name" value="SGNH_hydro_sf"/>
</dbReference>
<dbReference type="PANTHER" id="PTHR11852">
    <property type="entry name" value="PLATELET-ACTIVATING FACTOR ACETYLHYDROLASE"/>
    <property type="match status" value="1"/>
</dbReference>
<keyword evidence="3" id="KW-1185">Reference proteome</keyword>
<dbReference type="AlphaFoldDB" id="A0A915PM36"/>